<organism evidence="2 3">
    <name type="scientific">Canavalia gladiata</name>
    <name type="common">Sword bean</name>
    <name type="synonym">Dolichos gladiatus</name>
    <dbReference type="NCBI Taxonomy" id="3824"/>
    <lineage>
        <taxon>Eukaryota</taxon>
        <taxon>Viridiplantae</taxon>
        <taxon>Streptophyta</taxon>
        <taxon>Embryophyta</taxon>
        <taxon>Tracheophyta</taxon>
        <taxon>Spermatophyta</taxon>
        <taxon>Magnoliopsida</taxon>
        <taxon>eudicotyledons</taxon>
        <taxon>Gunneridae</taxon>
        <taxon>Pentapetalae</taxon>
        <taxon>rosids</taxon>
        <taxon>fabids</taxon>
        <taxon>Fabales</taxon>
        <taxon>Fabaceae</taxon>
        <taxon>Papilionoideae</taxon>
        <taxon>50 kb inversion clade</taxon>
        <taxon>NPAAA clade</taxon>
        <taxon>indigoferoid/millettioid clade</taxon>
        <taxon>Phaseoleae</taxon>
        <taxon>Canavalia</taxon>
    </lineage>
</organism>
<feature type="compositionally biased region" description="Basic and acidic residues" evidence="1">
    <location>
        <begin position="1"/>
        <end position="19"/>
    </location>
</feature>
<feature type="region of interest" description="Disordered" evidence="1">
    <location>
        <begin position="1"/>
        <end position="21"/>
    </location>
</feature>
<sequence length="282" mass="32373">MAGTAKKEPGNPNEVDLRSRKQQSVAYTLRRSFRRLHEMVHCSLHIHVEWMQSACYCIAMISNEPEFHHPLTILPRQVLVLNNAICIIVLDRRLCNQKIRPALREHHKIRFQLHYQEPSTEDQETVSSIFGKMTKVDGHKEIWYSGIGHHELDSQSCRSAQELKCSHQVLNGSLLIMRKFLPGIAARYRQLARSTLVARMLLKVNTWQVATIRYMGFESVNNTGKRCSSHAIPMSRKITPGMVERLETLPTHPELGFHPARAWVPSCHPELGFHPAGSLFFE</sequence>
<keyword evidence="3" id="KW-1185">Reference proteome</keyword>
<dbReference type="EMBL" id="JAYMYQ010000004">
    <property type="protein sequence ID" value="KAK7338479.1"/>
    <property type="molecule type" value="Genomic_DNA"/>
</dbReference>
<proteinExistence type="predicted"/>
<reference evidence="2 3" key="1">
    <citation type="submission" date="2024-01" db="EMBL/GenBank/DDBJ databases">
        <title>The genomes of 5 underutilized Papilionoideae crops provide insights into root nodulation and disease resistanc.</title>
        <authorList>
            <person name="Jiang F."/>
        </authorList>
    </citation>
    <scope>NUCLEOTIDE SEQUENCE [LARGE SCALE GENOMIC DNA]</scope>
    <source>
        <strain evidence="2">LVBAO_FW01</strain>
        <tissue evidence="2">Leaves</tissue>
    </source>
</reference>
<evidence type="ECO:0000313" key="2">
    <source>
        <dbReference type="EMBL" id="KAK7338479.1"/>
    </source>
</evidence>
<comment type="caution">
    <text evidence="2">The sequence shown here is derived from an EMBL/GenBank/DDBJ whole genome shotgun (WGS) entry which is preliminary data.</text>
</comment>
<evidence type="ECO:0000256" key="1">
    <source>
        <dbReference type="SAM" id="MobiDB-lite"/>
    </source>
</evidence>
<name>A0AAN9QK74_CANGL</name>
<dbReference type="AlphaFoldDB" id="A0AAN9QK74"/>
<gene>
    <name evidence="2" type="ORF">VNO77_19090</name>
</gene>
<evidence type="ECO:0000313" key="3">
    <source>
        <dbReference type="Proteomes" id="UP001367508"/>
    </source>
</evidence>
<accession>A0AAN9QK74</accession>
<dbReference type="Proteomes" id="UP001367508">
    <property type="component" value="Unassembled WGS sequence"/>
</dbReference>
<protein>
    <submittedName>
        <fullName evidence="2">Uncharacterized protein</fullName>
    </submittedName>
</protein>